<dbReference type="Gene3D" id="3.40.50.300">
    <property type="entry name" value="P-loop containing nucleotide triphosphate hydrolases"/>
    <property type="match status" value="1"/>
</dbReference>
<reference evidence="2 3" key="1">
    <citation type="submission" date="2018-10" db="EMBL/GenBank/DDBJ databases">
        <title>Draft genome sequence of Weissella viridescens UCO-SMC3.</title>
        <authorList>
            <person name="Garcia-Cancino A."/>
            <person name="Espinoza-Monje M."/>
            <person name="Albarracin L."/>
            <person name="Garcia-Castillo V."/>
            <person name="Campos-Martin J."/>
            <person name="Nakano Y."/>
            <person name="Guitierrez-Zamorano C."/>
            <person name="Ikeda-Ohtsubo W."/>
            <person name="Morita H."/>
            <person name="Kitazawa H."/>
            <person name="Villena J."/>
        </authorList>
    </citation>
    <scope>NUCLEOTIDE SEQUENCE [LARGE SCALE GENOMIC DNA]</scope>
    <source>
        <strain evidence="2 3">UCO-SMC3</strain>
    </source>
</reference>
<proteinExistence type="predicted"/>
<dbReference type="InterPro" id="IPR018647">
    <property type="entry name" value="SLFN_3-like_DNA/RNA_helicase"/>
</dbReference>
<accession>A0A3P2RMR5</accession>
<dbReference type="RefSeq" id="WP_124942757.1">
    <property type="nucleotide sequence ID" value="NZ_RHGY01000001.1"/>
</dbReference>
<dbReference type="OrthoDB" id="3193269at2"/>
<dbReference type="SUPFAM" id="SSF52540">
    <property type="entry name" value="P-loop containing nucleoside triphosphate hydrolases"/>
    <property type="match status" value="1"/>
</dbReference>
<comment type="caution">
    <text evidence="2">The sequence shown here is derived from an EMBL/GenBank/DDBJ whole genome shotgun (WGS) entry which is preliminary data.</text>
</comment>
<sequence length="411" mass="46797">MENSTIKKFNVKKLTDDQEKQLTGIERFIQTQLHAHDGQPAVAVINGKAGTGKSVVLTELFKRLQNSARQNEGPYQGTHNIFTVNHPELLKVYQELASTEPNLRKKDYQRPTSIINAAHKNGTQYDVILVDEGHLLLSKSEPYIKFYQDNQLTELMKIAKVVVIVFDFEQVMQSKAYWSHALLDEVTAHAKRKDFDLDLQYRVQANSAILQWLDAFGKGSLLPLPDDLGDYDLRIFDRAADMFEVIKQRNAEVGLSRMVATSGFKRLPNGQHDVYMDDFDLPWDEYDAQKTPWAERPESINQVGSIYTIQGFDLNYAGVILGPPFEYDAQTKRMVVNTADVTHREIYKKTPRLTDPAEIAQMQADVMYHAASILVTRGVRGLYLTAADADLRQALLTLQTEREQRNAKMDD</sequence>
<feature type="domain" description="Schlafen group 3-like DNA/RNA helicase" evidence="1">
    <location>
        <begin position="41"/>
        <end position="388"/>
    </location>
</feature>
<dbReference type="Pfam" id="PF09848">
    <property type="entry name" value="SLFN-g3_helicase"/>
    <property type="match status" value="1"/>
</dbReference>
<name>A0A3P2RMR5_WEIVI</name>
<dbReference type="InterPro" id="IPR027417">
    <property type="entry name" value="P-loop_NTPase"/>
</dbReference>
<evidence type="ECO:0000313" key="2">
    <source>
        <dbReference type="EMBL" id="RRG18818.1"/>
    </source>
</evidence>
<dbReference type="AlphaFoldDB" id="A0A3P2RMR5"/>
<organism evidence="2 3">
    <name type="scientific">Weissella viridescens</name>
    <name type="common">Lactobacillus viridescens</name>
    <dbReference type="NCBI Taxonomy" id="1629"/>
    <lineage>
        <taxon>Bacteria</taxon>
        <taxon>Bacillati</taxon>
        <taxon>Bacillota</taxon>
        <taxon>Bacilli</taxon>
        <taxon>Lactobacillales</taxon>
        <taxon>Lactobacillaceae</taxon>
        <taxon>Weissella</taxon>
    </lineage>
</organism>
<dbReference type="Proteomes" id="UP000275836">
    <property type="component" value="Unassembled WGS sequence"/>
</dbReference>
<protein>
    <submittedName>
        <fullName evidence="2">DUF2075 domain-containing protein</fullName>
    </submittedName>
</protein>
<dbReference type="EMBL" id="RHGY01000001">
    <property type="protein sequence ID" value="RRG18818.1"/>
    <property type="molecule type" value="Genomic_DNA"/>
</dbReference>
<evidence type="ECO:0000259" key="1">
    <source>
        <dbReference type="Pfam" id="PF09848"/>
    </source>
</evidence>
<gene>
    <name evidence="2" type="ORF">D3P96_02200</name>
</gene>
<evidence type="ECO:0000313" key="3">
    <source>
        <dbReference type="Proteomes" id="UP000275836"/>
    </source>
</evidence>